<evidence type="ECO:0000259" key="1">
    <source>
        <dbReference type="Pfam" id="PF13701"/>
    </source>
</evidence>
<proteinExistence type="predicted"/>
<reference evidence="2" key="1">
    <citation type="submission" date="2022-10" db="EMBL/GenBank/DDBJ databases">
        <title>Completed Genome Sequence of two octocoral isolated bacterium, Endozoicomonas euniceicola EF212T and Endozoicomonas gorgoniicola PS125T.</title>
        <authorList>
            <person name="Chiou Y.-J."/>
            <person name="Chen Y.-H."/>
        </authorList>
    </citation>
    <scope>NUCLEOTIDE SEQUENCE</scope>
    <source>
        <strain evidence="2">EF212</strain>
    </source>
</reference>
<dbReference type="Pfam" id="PF13701">
    <property type="entry name" value="DDE_Tnp_1_4"/>
    <property type="match status" value="1"/>
</dbReference>
<dbReference type="SUPFAM" id="SSF53098">
    <property type="entry name" value="Ribonuclease H-like"/>
    <property type="match status" value="1"/>
</dbReference>
<dbReference type="InterPro" id="IPR025668">
    <property type="entry name" value="Tnp_DDE_dom"/>
</dbReference>
<evidence type="ECO:0000313" key="3">
    <source>
        <dbReference type="Proteomes" id="UP001163255"/>
    </source>
</evidence>
<dbReference type="RefSeq" id="WP_262596418.1">
    <property type="nucleotide sequence ID" value="NZ_CP103300.1"/>
</dbReference>
<organism evidence="2 3">
    <name type="scientific">Endozoicomonas euniceicola</name>
    <dbReference type="NCBI Taxonomy" id="1234143"/>
    <lineage>
        <taxon>Bacteria</taxon>
        <taxon>Pseudomonadati</taxon>
        <taxon>Pseudomonadota</taxon>
        <taxon>Gammaproteobacteria</taxon>
        <taxon>Oceanospirillales</taxon>
        <taxon>Endozoicomonadaceae</taxon>
        <taxon>Endozoicomonas</taxon>
    </lineage>
</organism>
<sequence length="517" mass="59517">MVRPPKPTPPKGELSEMKKDPLSVKLEVDSFDGKIHVEWEPEASVTPMGQLPFFIQFLKTGHRFEPWVNDCPLTYKSPNAPQKVDVIGSLMLSILSGHKRYAHIGTIIGDKVNAQLLGMKKIVSDDSARRGLKKIDEDEGVEWMQKHLHLCFDPLLTIPWIMDVDVTVKTIYGHQEGAVNGYNPHKKGRPSHTYHSYMMANLKLILEVEVRPGNQSQSKYSLPGLMELLNRLPKRCWPEFVRGDCDWGSDRVMSELEDAGCHYLFKMKKHDNVKKAIGNAHCSGGWVKYDNHWEGKESVIKLSGWKKERRIIIVRRRRPENEIPMLEKGIKERQQTLALIEEPENIKAYEYSVLVTSLDNDIVSIINHYRNRADCENNFDEIKNQWGWGGYVTKDMARCRMLARMVALVYNWWTLYVRLSNPDSHKESITSRPLLMSSIGKLTHSGNQKKIKLTSQHRWMYKIAKLQSELCDFFDSIKSIAPQLNPINAWCRILTKAVSKFLKKGQVITMQPLIRSG</sequence>
<name>A0ABY6GRP0_9GAMM</name>
<accession>A0ABY6GRP0</accession>
<keyword evidence="3" id="KW-1185">Reference proteome</keyword>
<gene>
    <name evidence="2" type="ORF">NX720_17945</name>
</gene>
<feature type="domain" description="Transposase DDE" evidence="1">
    <location>
        <begin position="87"/>
        <end position="466"/>
    </location>
</feature>
<evidence type="ECO:0000313" key="2">
    <source>
        <dbReference type="EMBL" id="UYM14758.1"/>
    </source>
</evidence>
<protein>
    <submittedName>
        <fullName evidence="2">Transposase</fullName>
    </submittedName>
</protein>
<dbReference type="InterPro" id="IPR012337">
    <property type="entry name" value="RNaseH-like_sf"/>
</dbReference>
<dbReference type="EMBL" id="CP103300">
    <property type="protein sequence ID" value="UYM14758.1"/>
    <property type="molecule type" value="Genomic_DNA"/>
</dbReference>
<dbReference type="Proteomes" id="UP001163255">
    <property type="component" value="Chromosome"/>
</dbReference>